<protein>
    <submittedName>
        <fullName evidence="2">TonB-dependent receptor</fullName>
    </submittedName>
</protein>
<feature type="chain" id="PRO_5037848549" evidence="1">
    <location>
        <begin position="22"/>
        <end position="796"/>
    </location>
</feature>
<dbReference type="GO" id="GO:0030246">
    <property type="term" value="F:carbohydrate binding"/>
    <property type="evidence" value="ECO:0007669"/>
    <property type="project" value="InterPro"/>
</dbReference>
<dbReference type="SUPFAM" id="SSF56935">
    <property type="entry name" value="Porins"/>
    <property type="match status" value="1"/>
</dbReference>
<proteinExistence type="predicted"/>
<name>A0A916DWA0_9BACT</name>
<organism evidence="2 3">
    <name type="scientific">Aureispira anguillae</name>
    <dbReference type="NCBI Taxonomy" id="2864201"/>
    <lineage>
        <taxon>Bacteria</taxon>
        <taxon>Pseudomonadati</taxon>
        <taxon>Bacteroidota</taxon>
        <taxon>Saprospiria</taxon>
        <taxon>Saprospirales</taxon>
        <taxon>Saprospiraceae</taxon>
        <taxon>Aureispira</taxon>
    </lineage>
</organism>
<evidence type="ECO:0000256" key="1">
    <source>
        <dbReference type="SAM" id="SignalP"/>
    </source>
</evidence>
<evidence type="ECO:0000313" key="3">
    <source>
        <dbReference type="Proteomes" id="UP001060919"/>
    </source>
</evidence>
<keyword evidence="2" id="KW-0675">Receptor</keyword>
<sequence>MKNITIAFAVLLFPYCILAQATQVVYGKIIDNVSSKPISNVTIELLNYVPLKVTKTDEKGAFMLEEVPIGKHRLLVMHDNYEVLIVPEVEVTSGKQVELNIGLEEVVVDIDEIIVETRAKKTTKDQPNNGMALVGIRSFTIDDVRRYSGARNDPSRLAANFAGVHIGNDFENGIIIRGNSHLNVLWQLEGIPIPNPNHFTLAGYISGLLPMINTNLMRNSDFLNGAFPAQYGNVTGGVFDIGLRSGNKNIYEGTAQVGYTGLEVGLEGPLSVKNGSSFVFGYRYSIYDIFRVIGLNYGTTLIPNNQDLSFKIDLGETAIGRISIFGLGGTGSIDIAPGDVDSTDQANKFARDVSFKKEMAMIGLKHQVFLSKDQQSYWQTTIGGSIDSESYREDTLNTNNEKDLVLDNRNWTWNATLSSFFNHSFNYTNTIRAGIIETYYHTNSKFEDHLFQEGYRNFSGGALLSQAYLQYLIRFNKKLKINIGVNAQHLSLNNTYGIGPRFALSWQVSNSHKLSLGYGWHHQMQPLRLYFNQKKNTNGEWVDANRDLEFTQAHHFVAAYDWAILDNWRLKIEGYFQLYTHVPITTYSSTYSGINMGQEFELLNLTDLVNTGFARNTGAELTLEKFFSNRYYGLLTASFVDSKYEASDKVWRFTPYNNSFVLNFLAGKVFKIGPKRANAITVDVNFVYATGNYYTPIDLDQSKLYGYEIRQWDKAYSLQGKDYWRIDLKIGAYFNNEKSNISHRIFLDLINITNHQNILVQQYNSATQSIENANQLGFFPDLTYRLTFGFKPKRKI</sequence>
<dbReference type="InterPro" id="IPR013784">
    <property type="entry name" value="Carb-bd-like_fold"/>
</dbReference>
<accession>A0A916DWA0</accession>
<reference evidence="2" key="1">
    <citation type="submission" date="2022-09" db="EMBL/GenBank/DDBJ databases">
        <title>Aureispira anguillicida sp. nov., isolated from Leptocephalus of Japanese eel Anguilla japonica.</title>
        <authorList>
            <person name="Yuasa K."/>
            <person name="Mekata T."/>
            <person name="Ikunari K."/>
        </authorList>
    </citation>
    <scope>NUCLEOTIDE SEQUENCE</scope>
    <source>
        <strain evidence="2">EL160426</strain>
    </source>
</reference>
<dbReference type="EMBL" id="AP026867">
    <property type="protein sequence ID" value="BDS14440.1"/>
    <property type="molecule type" value="Genomic_DNA"/>
</dbReference>
<dbReference type="Gene3D" id="2.60.40.1120">
    <property type="entry name" value="Carboxypeptidase-like, regulatory domain"/>
    <property type="match status" value="1"/>
</dbReference>
<dbReference type="Pfam" id="PF13620">
    <property type="entry name" value="CarboxypepD_reg"/>
    <property type="match status" value="1"/>
</dbReference>
<dbReference type="Gene3D" id="2.170.130.10">
    <property type="entry name" value="TonB-dependent receptor, plug domain"/>
    <property type="match status" value="1"/>
</dbReference>
<dbReference type="RefSeq" id="WP_264789654.1">
    <property type="nucleotide sequence ID" value="NZ_AP026867.1"/>
</dbReference>
<dbReference type="KEGG" id="aup:AsAng_0052200"/>
<dbReference type="InterPro" id="IPR037066">
    <property type="entry name" value="Plug_dom_sf"/>
</dbReference>
<dbReference type="AlphaFoldDB" id="A0A916DWA0"/>
<dbReference type="SUPFAM" id="SSF49452">
    <property type="entry name" value="Starch-binding domain-like"/>
    <property type="match status" value="1"/>
</dbReference>
<gene>
    <name evidence="2" type="ORF">AsAng_0052200</name>
</gene>
<keyword evidence="1" id="KW-0732">Signal</keyword>
<feature type="signal peptide" evidence="1">
    <location>
        <begin position="1"/>
        <end position="21"/>
    </location>
</feature>
<keyword evidence="3" id="KW-1185">Reference proteome</keyword>
<evidence type="ECO:0000313" key="2">
    <source>
        <dbReference type="EMBL" id="BDS14440.1"/>
    </source>
</evidence>
<dbReference type="Proteomes" id="UP001060919">
    <property type="component" value="Chromosome"/>
</dbReference>